<proteinExistence type="predicted"/>
<evidence type="ECO:0000313" key="1">
    <source>
        <dbReference type="EMBL" id="JAD99288.1"/>
    </source>
</evidence>
<sequence>MTRGPGPTVSQSTC</sequence>
<accession>A0A0A9EJU9</accession>
<name>A0A0A9EJU9_ARUDO</name>
<reference evidence="1" key="2">
    <citation type="journal article" date="2015" name="Data Brief">
        <title>Shoot transcriptome of the giant reed, Arundo donax.</title>
        <authorList>
            <person name="Barrero R.A."/>
            <person name="Guerrero F.D."/>
            <person name="Moolhuijzen P."/>
            <person name="Goolsby J.A."/>
            <person name="Tidwell J."/>
            <person name="Bellgard S.E."/>
            <person name="Bellgard M.I."/>
        </authorList>
    </citation>
    <scope>NUCLEOTIDE SEQUENCE</scope>
    <source>
        <tissue evidence="1">Shoot tissue taken approximately 20 cm above the soil surface</tissue>
    </source>
</reference>
<reference evidence="1" key="1">
    <citation type="submission" date="2014-09" db="EMBL/GenBank/DDBJ databases">
        <authorList>
            <person name="Magalhaes I.L.F."/>
            <person name="Oliveira U."/>
            <person name="Santos F.R."/>
            <person name="Vidigal T.H.D.A."/>
            <person name="Brescovit A.D."/>
            <person name="Santos A.J."/>
        </authorList>
    </citation>
    <scope>NUCLEOTIDE SEQUENCE</scope>
    <source>
        <tissue evidence="1">Shoot tissue taken approximately 20 cm above the soil surface</tissue>
    </source>
</reference>
<organism evidence="1">
    <name type="scientific">Arundo donax</name>
    <name type="common">Giant reed</name>
    <name type="synonym">Donax arundinaceus</name>
    <dbReference type="NCBI Taxonomy" id="35708"/>
    <lineage>
        <taxon>Eukaryota</taxon>
        <taxon>Viridiplantae</taxon>
        <taxon>Streptophyta</taxon>
        <taxon>Embryophyta</taxon>
        <taxon>Tracheophyta</taxon>
        <taxon>Spermatophyta</taxon>
        <taxon>Magnoliopsida</taxon>
        <taxon>Liliopsida</taxon>
        <taxon>Poales</taxon>
        <taxon>Poaceae</taxon>
        <taxon>PACMAD clade</taxon>
        <taxon>Arundinoideae</taxon>
        <taxon>Arundineae</taxon>
        <taxon>Arundo</taxon>
    </lineage>
</organism>
<protein>
    <submittedName>
        <fullName evidence="1">Uncharacterized protein</fullName>
    </submittedName>
</protein>
<dbReference type="EMBL" id="GBRH01198607">
    <property type="protein sequence ID" value="JAD99288.1"/>
    <property type="molecule type" value="Transcribed_RNA"/>
</dbReference>